<accession>A0A915J225</accession>
<dbReference type="Proteomes" id="UP000887565">
    <property type="component" value="Unplaced"/>
</dbReference>
<evidence type="ECO:0000313" key="3">
    <source>
        <dbReference type="WBParaSite" id="nRc.2.0.1.t19752-RA"/>
    </source>
</evidence>
<evidence type="ECO:0000313" key="2">
    <source>
        <dbReference type="Proteomes" id="UP000887565"/>
    </source>
</evidence>
<dbReference type="AlphaFoldDB" id="A0A915J225"/>
<reference evidence="3" key="1">
    <citation type="submission" date="2022-11" db="UniProtKB">
        <authorList>
            <consortium name="WormBaseParasite"/>
        </authorList>
    </citation>
    <scope>IDENTIFICATION</scope>
</reference>
<proteinExistence type="predicted"/>
<evidence type="ECO:0000256" key="1">
    <source>
        <dbReference type="SAM" id="MobiDB-lite"/>
    </source>
</evidence>
<name>A0A915J225_ROMCU</name>
<protein>
    <submittedName>
        <fullName evidence="3">Uncharacterized protein</fullName>
    </submittedName>
</protein>
<feature type="region of interest" description="Disordered" evidence="1">
    <location>
        <begin position="46"/>
        <end position="71"/>
    </location>
</feature>
<keyword evidence="2" id="KW-1185">Reference proteome</keyword>
<organism evidence="2 3">
    <name type="scientific">Romanomermis culicivorax</name>
    <name type="common">Nematode worm</name>
    <dbReference type="NCBI Taxonomy" id="13658"/>
    <lineage>
        <taxon>Eukaryota</taxon>
        <taxon>Metazoa</taxon>
        <taxon>Ecdysozoa</taxon>
        <taxon>Nematoda</taxon>
        <taxon>Enoplea</taxon>
        <taxon>Dorylaimia</taxon>
        <taxon>Mermithida</taxon>
        <taxon>Mermithoidea</taxon>
        <taxon>Mermithidae</taxon>
        <taxon>Romanomermis</taxon>
    </lineage>
</organism>
<sequence length="280" mass="32425">MIIVAFHNVALTDVLPSDAIDKPNSFRHIKPLTGTTYPKVLTVPKVPKKKKKKQKDEWNKSPEVSDDEDPSLQPKSIFDNLKCLQAAITLVMKSEIMHRLMTLLNFPVSPIYKLAICDRIEFETDPQLPLIPQEVDDVWIERVTTDQPLCHMTYQVDGEWFRCLKTSMPLAALLAPPCSTMEYAYVNKVLVPHTQNLDRATHTVFYKCMWYRADSNYRTSLTEWMNRILEREPSFSSDLGTYVCNRLTLHRIVFDEDFHMETAVEQIDIDESDYTAKPHS</sequence>
<dbReference type="WBParaSite" id="nRc.2.0.1.t19752-RA">
    <property type="protein sequence ID" value="nRc.2.0.1.t19752-RA"/>
    <property type="gene ID" value="nRc.2.0.1.g19752"/>
</dbReference>